<keyword evidence="4" id="KW-1185">Reference proteome</keyword>
<dbReference type="OrthoDB" id="9789254at2"/>
<name>A0A922P4S4_9HYPH</name>
<sequence>MDKQEFRNAMAQLGAAVCVITSDGEAGRTGCTATAVCSVTDDPPTLLLCLNRASRNNAAFRANGTLCVNVLAARQEEIALRFSDPNLSGDQRFSGGDWLKGENGSPALQNAAASIECRISGITEVGTHSIFFCEVSAAHTSAGSDALVYFGRAFHRVGAAVPEIAE</sequence>
<evidence type="ECO:0000259" key="2">
    <source>
        <dbReference type="SMART" id="SM00903"/>
    </source>
</evidence>
<gene>
    <name evidence="3" type="ORF">GV68_09575</name>
</gene>
<dbReference type="PANTHER" id="PTHR30466">
    <property type="entry name" value="FLAVIN REDUCTASE"/>
    <property type="match status" value="1"/>
</dbReference>
<organism evidence="3 4">
    <name type="scientific">Pseudorhizobium pelagicum</name>
    <dbReference type="NCBI Taxonomy" id="1509405"/>
    <lineage>
        <taxon>Bacteria</taxon>
        <taxon>Pseudomonadati</taxon>
        <taxon>Pseudomonadota</taxon>
        <taxon>Alphaproteobacteria</taxon>
        <taxon>Hyphomicrobiales</taxon>
        <taxon>Rhizobiaceae</taxon>
        <taxon>Rhizobium/Agrobacterium group</taxon>
        <taxon>Pseudorhizobium</taxon>
    </lineage>
</organism>
<reference evidence="3 4" key="1">
    <citation type="submission" date="2014-06" db="EMBL/GenBank/DDBJ databases">
        <title>Rhizobium pelagicum/R2-400B4.</title>
        <authorList>
            <person name="Kimes N.E."/>
            <person name="Lopez-Perez M."/>
        </authorList>
    </citation>
    <scope>NUCLEOTIDE SEQUENCE [LARGE SCALE GENOMIC DNA]</scope>
    <source>
        <strain evidence="3 4">R2-400B4</strain>
    </source>
</reference>
<dbReference type="InterPro" id="IPR050268">
    <property type="entry name" value="NADH-dep_flavin_reductase"/>
</dbReference>
<dbReference type="PANTHER" id="PTHR30466:SF1">
    <property type="entry name" value="FMN REDUCTASE (NADH) RUTF"/>
    <property type="match status" value="1"/>
</dbReference>
<dbReference type="InterPro" id="IPR012349">
    <property type="entry name" value="Split_barrel_FMN-bd"/>
</dbReference>
<dbReference type="Proteomes" id="UP000052167">
    <property type="component" value="Unassembled WGS sequence"/>
</dbReference>
<evidence type="ECO:0000313" key="3">
    <source>
        <dbReference type="EMBL" id="KEQ10513.1"/>
    </source>
</evidence>
<dbReference type="SMART" id="SM00903">
    <property type="entry name" value="Flavin_Reduct"/>
    <property type="match status" value="1"/>
</dbReference>
<keyword evidence="1" id="KW-0560">Oxidoreductase</keyword>
<dbReference type="GO" id="GO:0006208">
    <property type="term" value="P:pyrimidine nucleobase catabolic process"/>
    <property type="evidence" value="ECO:0007669"/>
    <property type="project" value="TreeGrafter"/>
</dbReference>
<dbReference type="Gene3D" id="2.30.110.10">
    <property type="entry name" value="Electron Transport, Fmn-binding Protein, Chain A"/>
    <property type="match status" value="1"/>
</dbReference>
<comment type="caution">
    <text evidence="3">The sequence shown here is derived from an EMBL/GenBank/DDBJ whole genome shotgun (WGS) entry which is preliminary data.</text>
</comment>
<dbReference type="InterPro" id="IPR002563">
    <property type="entry name" value="Flavin_Rdtase-like_dom"/>
</dbReference>
<evidence type="ECO:0000256" key="1">
    <source>
        <dbReference type="ARBA" id="ARBA00023002"/>
    </source>
</evidence>
<dbReference type="GO" id="GO:0042602">
    <property type="term" value="F:riboflavin reductase (NADPH) activity"/>
    <property type="evidence" value="ECO:0007669"/>
    <property type="project" value="TreeGrafter"/>
</dbReference>
<dbReference type="GO" id="GO:0010181">
    <property type="term" value="F:FMN binding"/>
    <property type="evidence" value="ECO:0007669"/>
    <property type="project" value="InterPro"/>
</dbReference>
<dbReference type="EMBL" id="JOKJ01000002">
    <property type="protein sequence ID" value="KEQ10513.1"/>
    <property type="molecule type" value="Genomic_DNA"/>
</dbReference>
<dbReference type="SUPFAM" id="SSF50475">
    <property type="entry name" value="FMN-binding split barrel"/>
    <property type="match status" value="1"/>
</dbReference>
<evidence type="ECO:0000313" key="4">
    <source>
        <dbReference type="Proteomes" id="UP000052167"/>
    </source>
</evidence>
<dbReference type="Pfam" id="PF01613">
    <property type="entry name" value="Flavin_Reduct"/>
    <property type="match status" value="1"/>
</dbReference>
<feature type="domain" description="Flavin reductase like" evidence="2">
    <location>
        <begin position="10"/>
        <end position="156"/>
    </location>
</feature>
<protein>
    <recommendedName>
        <fullName evidence="2">Flavin reductase like domain-containing protein</fullName>
    </recommendedName>
</protein>
<accession>A0A922P4S4</accession>
<dbReference type="AlphaFoldDB" id="A0A922P4S4"/>
<dbReference type="RefSeq" id="WP_037163745.1">
    <property type="nucleotide sequence ID" value="NZ_CAJXID010000008.1"/>
</dbReference>
<proteinExistence type="predicted"/>